<organism evidence="2 4">
    <name type="scientific">Mycena metata</name>
    <dbReference type="NCBI Taxonomy" id="1033252"/>
    <lineage>
        <taxon>Eukaryota</taxon>
        <taxon>Fungi</taxon>
        <taxon>Dikarya</taxon>
        <taxon>Basidiomycota</taxon>
        <taxon>Agaricomycotina</taxon>
        <taxon>Agaricomycetes</taxon>
        <taxon>Agaricomycetidae</taxon>
        <taxon>Agaricales</taxon>
        <taxon>Marasmiineae</taxon>
        <taxon>Mycenaceae</taxon>
        <taxon>Mycena</taxon>
    </lineage>
</organism>
<feature type="chain" id="PRO_5042441856" evidence="1">
    <location>
        <begin position="25"/>
        <end position="153"/>
    </location>
</feature>
<feature type="signal peptide" evidence="1">
    <location>
        <begin position="1"/>
        <end position="24"/>
    </location>
</feature>
<proteinExistence type="predicted"/>
<dbReference type="Proteomes" id="UP001215598">
    <property type="component" value="Unassembled WGS sequence"/>
</dbReference>
<comment type="caution">
    <text evidence="2">The sequence shown here is derived from an EMBL/GenBank/DDBJ whole genome shotgun (WGS) entry which is preliminary data.</text>
</comment>
<dbReference type="AlphaFoldDB" id="A0AAD7DMK5"/>
<keyword evidence="1" id="KW-0732">Signal</keyword>
<dbReference type="PROSITE" id="PS51257">
    <property type="entry name" value="PROKAR_LIPOPROTEIN"/>
    <property type="match status" value="1"/>
</dbReference>
<evidence type="ECO:0000313" key="2">
    <source>
        <dbReference type="EMBL" id="KAJ7695309.1"/>
    </source>
</evidence>
<evidence type="ECO:0000256" key="1">
    <source>
        <dbReference type="SAM" id="SignalP"/>
    </source>
</evidence>
<protein>
    <submittedName>
        <fullName evidence="2">Uncharacterized protein</fullName>
    </submittedName>
</protein>
<name>A0AAD7DMK5_9AGAR</name>
<dbReference type="EMBL" id="JARKIB010000085">
    <property type="protein sequence ID" value="KAJ7744922.1"/>
    <property type="molecule type" value="Genomic_DNA"/>
</dbReference>
<evidence type="ECO:0000313" key="3">
    <source>
        <dbReference type="EMBL" id="KAJ7744922.1"/>
    </source>
</evidence>
<accession>A0AAD7DMK5</accession>
<reference evidence="2" key="1">
    <citation type="submission" date="2023-03" db="EMBL/GenBank/DDBJ databases">
        <title>Massive genome expansion in bonnet fungi (Mycena s.s.) driven by repeated elements and novel gene families across ecological guilds.</title>
        <authorList>
            <consortium name="Lawrence Berkeley National Laboratory"/>
            <person name="Harder C.B."/>
            <person name="Miyauchi S."/>
            <person name="Viragh M."/>
            <person name="Kuo A."/>
            <person name="Thoen E."/>
            <person name="Andreopoulos B."/>
            <person name="Lu D."/>
            <person name="Skrede I."/>
            <person name="Drula E."/>
            <person name="Henrissat B."/>
            <person name="Morin E."/>
            <person name="Kohler A."/>
            <person name="Barry K."/>
            <person name="LaButti K."/>
            <person name="Morin E."/>
            <person name="Salamov A."/>
            <person name="Lipzen A."/>
            <person name="Mereny Z."/>
            <person name="Hegedus B."/>
            <person name="Baldrian P."/>
            <person name="Stursova M."/>
            <person name="Weitz H."/>
            <person name="Taylor A."/>
            <person name="Grigoriev I.V."/>
            <person name="Nagy L.G."/>
            <person name="Martin F."/>
            <person name="Kauserud H."/>
        </authorList>
    </citation>
    <scope>NUCLEOTIDE SEQUENCE</scope>
    <source>
        <strain evidence="2">CBHHK182m</strain>
    </source>
</reference>
<gene>
    <name evidence="3" type="ORF">B0H16DRAFT_1693115</name>
    <name evidence="2" type="ORF">B0H16DRAFT_860355</name>
</gene>
<evidence type="ECO:0000313" key="4">
    <source>
        <dbReference type="Proteomes" id="UP001215598"/>
    </source>
</evidence>
<dbReference type="EMBL" id="JARKIB010000660">
    <property type="protein sequence ID" value="KAJ7695309.1"/>
    <property type="molecule type" value="Genomic_DNA"/>
</dbReference>
<keyword evidence="4" id="KW-1185">Reference proteome</keyword>
<sequence>MRFTFSLFPSLLAVTLASTATVAALGCSEASRFGDLTVTPATLAPGDAFTVNVDLTCAADLGYLPTYMDYYIEVLTNNNGHELPILLARRTFAPVAGASPSDTLITELPPWTYFEHAQYSVVFIDSFARLGPNNNTVIIAGEVSASINITGGI</sequence>